<gene>
    <name evidence="3" type="ORF">QQF64_015537</name>
</gene>
<organism evidence="3 4">
    <name type="scientific">Cirrhinus molitorella</name>
    <name type="common">mud carp</name>
    <dbReference type="NCBI Taxonomy" id="172907"/>
    <lineage>
        <taxon>Eukaryota</taxon>
        <taxon>Metazoa</taxon>
        <taxon>Chordata</taxon>
        <taxon>Craniata</taxon>
        <taxon>Vertebrata</taxon>
        <taxon>Euteleostomi</taxon>
        <taxon>Actinopterygii</taxon>
        <taxon>Neopterygii</taxon>
        <taxon>Teleostei</taxon>
        <taxon>Ostariophysi</taxon>
        <taxon>Cypriniformes</taxon>
        <taxon>Cyprinidae</taxon>
        <taxon>Labeoninae</taxon>
        <taxon>Labeonini</taxon>
        <taxon>Cirrhinus</taxon>
    </lineage>
</organism>
<dbReference type="PROSITE" id="PS50041">
    <property type="entry name" value="C_TYPE_LECTIN_2"/>
    <property type="match status" value="1"/>
</dbReference>
<evidence type="ECO:0000259" key="2">
    <source>
        <dbReference type="PROSITE" id="PS50041"/>
    </source>
</evidence>
<dbReference type="InterPro" id="IPR001304">
    <property type="entry name" value="C-type_lectin-like"/>
</dbReference>
<evidence type="ECO:0000313" key="4">
    <source>
        <dbReference type="Proteomes" id="UP001558613"/>
    </source>
</evidence>
<dbReference type="Pfam" id="PF00059">
    <property type="entry name" value="Lectin_C"/>
    <property type="match status" value="1"/>
</dbReference>
<protein>
    <recommendedName>
        <fullName evidence="2">C-type lectin domain-containing protein</fullName>
    </recommendedName>
</protein>
<dbReference type="SMART" id="SM00034">
    <property type="entry name" value="CLECT"/>
    <property type="match status" value="1"/>
</dbReference>
<keyword evidence="1" id="KW-0732">Signal</keyword>
<evidence type="ECO:0000256" key="1">
    <source>
        <dbReference type="SAM" id="SignalP"/>
    </source>
</evidence>
<dbReference type="InterPro" id="IPR016186">
    <property type="entry name" value="C-type_lectin-like/link_sf"/>
</dbReference>
<feature type="chain" id="PRO_5045949213" description="C-type lectin domain-containing protein" evidence="1">
    <location>
        <begin position="20"/>
        <end position="198"/>
    </location>
</feature>
<dbReference type="SUPFAM" id="SSF56436">
    <property type="entry name" value="C-type lectin-like"/>
    <property type="match status" value="1"/>
</dbReference>
<evidence type="ECO:0000313" key="3">
    <source>
        <dbReference type="EMBL" id="KAL1280937.1"/>
    </source>
</evidence>
<feature type="domain" description="C-type lectin" evidence="2">
    <location>
        <begin position="25"/>
        <end position="126"/>
    </location>
</feature>
<dbReference type="Gene3D" id="3.10.100.10">
    <property type="entry name" value="Mannose-Binding Protein A, subunit A"/>
    <property type="match status" value="1"/>
</dbReference>
<accession>A0ABR3NV72</accession>
<dbReference type="InterPro" id="IPR016187">
    <property type="entry name" value="CTDL_fold"/>
</dbReference>
<dbReference type="PANTHER" id="PTHR45784">
    <property type="entry name" value="C-TYPE LECTIN DOMAIN FAMILY 20 MEMBER A-RELATED"/>
    <property type="match status" value="1"/>
</dbReference>
<sequence>MNMTTALLFFLSGLFGGFALLPKQYYYIHDLLSWSQAQSYCKEKYTDLVFVHSEEDLDKLEASRPLLAYGYAWIGGYDMKSDFSDSQNITESDNTTTQSTNCLALDVLTWKRVKRDCKMTFPFYCSRSEGKRVVLRMQVKPDGQVDFKDPVIRANMLAKINEELNKLGLGNAIKIRWLTRQERPGKKSENNTCTLGTL</sequence>
<dbReference type="PANTHER" id="PTHR45784:SF3">
    <property type="entry name" value="C-TYPE LECTIN DOMAIN FAMILY 4 MEMBER K-LIKE-RELATED"/>
    <property type="match status" value="1"/>
</dbReference>
<proteinExistence type="predicted"/>
<feature type="signal peptide" evidence="1">
    <location>
        <begin position="1"/>
        <end position="19"/>
    </location>
</feature>
<dbReference type="Proteomes" id="UP001558613">
    <property type="component" value="Unassembled WGS sequence"/>
</dbReference>
<reference evidence="3 4" key="1">
    <citation type="submission" date="2023-09" db="EMBL/GenBank/DDBJ databases">
        <authorList>
            <person name="Wang M."/>
        </authorList>
    </citation>
    <scope>NUCLEOTIDE SEQUENCE [LARGE SCALE GENOMIC DNA]</scope>
    <source>
        <strain evidence="3">GT-2023</strain>
        <tissue evidence="3">Liver</tissue>
    </source>
</reference>
<keyword evidence="4" id="KW-1185">Reference proteome</keyword>
<comment type="caution">
    <text evidence="3">The sequence shown here is derived from an EMBL/GenBank/DDBJ whole genome shotgun (WGS) entry which is preliminary data.</text>
</comment>
<dbReference type="EMBL" id="JAYMGO010000002">
    <property type="protein sequence ID" value="KAL1280937.1"/>
    <property type="molecule type" value="Genomic_DNA"/>
</dbReference>
<name>A0ABR3NV72_9TELE</name>